<dbReference type="RefSeq" id="WP_194697918.1">
    <property type="nucleotide sequence ID" value="NZ_JADKPO010000031.1"/>
</dbReference>
<comment type="similarity">
    <text evidence="1">Belongs to the CoA-transferase III family.</text>
</comment>
<keyword evidence="4" id="KW-1185">Reference proteome</keyword>
<dbReference type="Proteomes" id="UP000660668">
    <property type="component" value="Unassembled WGS sequence"/>
</dbReference>
<comment type="caution">
    <text evidence="3">The sequence shown here is derived from an EMBL/GenBank/DDBJ whole genome shotgun (WGS) entry which is preliminary data.</text>
</comment>
<dbReference type="InterPro" id="IPR044855">
    <property type="entry name" value="CoA-Trfase_III_dom3_sf"/>
</dbReference>
<sequence length="398" mass="43085">MNGTAALSGLKVLEITQVIAGTVAGSFLADLGADVVHVEDPVHGDPHRDSGVKKDSVPLWWKVSARNKRCVTLDLRSEEGQALARRLAEWADVVITNFRASTLERWGLDWPGLHAVNPRLVMLQITGFGAAGSQRDRPGFGKVGEAMSGVVYLTGFPDGPPVHTGFSHADSVTGLAGAFAVQAALYRRSVDPDFDGEWIDLALFEPLYRLIEWQVIVYDQLGLLPGRAGNQLAIGPAAVINTYQSSDGHWITVTTGTARAVRNVAELLGEPVEDYATVTMQLKRRDRLDDLLRAWVAGHTADDILAATTRAGVTASRVFSVVDILEDPTYAELGDVITVEDPDLGPVRMQGVIPRLAQHPGQVWRTGAGLGEDNDLVYSEWLGIGEEEVRRLRDAGTI</sequence>
<evidence type="ECO:0000313" key="4">
    <source>
        <dbReference type="Proteomes" id="UP000660668"/>
    </source>
</evidence>
<evidence type="ECO:0000313" key="3">
    <source>
        <dbReference type="EMBL" id="MBF4769775.1"/>
    </source>
</evidence>
<dbReference type="SUPFAM" id="SSF89796">
    <property type="entry name" value="CoA-transferase family III (CaiB/BaiF)"/>
    <property type="match status" value="1"/>
</dbReference>
<dbReference type="Pfam" id="PF02515">
    <property type="entry name" value="CoA_transf_3"/>
    <property type="match status" value="1"/>
</dbReference>
<dbReference type="GO" id="GO:0016740">
    <property type="term" value="F:transferase activity"/>
    <property type="evidence" value="ECO:0007669"/>
    <property type="project" value="UniProtKB-KW"/>
</dbReference>
<dbReference type="Gene3D" id="3.30.1540.10">
    <property type="entry name" value="formyl-coa transferase, domain 3"/>
    <property type="match status" value="1"/>
</dbReference>
<name>A0A930VRZ9_9ACTN</name>
<dbReference type="InterPro" id="IPR003673">
    <property type="entry name" value="CoA-Trfase_fam_III"/>
</dbReference>
<keyword evidence="2 3" id="KW-0808">Transferase</keyword>
<reference evidence="3" key="1">
    <citation type="submission" date="2020-11" db="EMBL/GenBank/DDBJ databases">
        <title>Nocardioides cynanchi sp. nov., isolated from soil of rhizosphere of Cynanchum wilfordii.</title>
        <authorList>
            <person name="Lee J.-S."/>
            <person name="Suh M.K."/>
            <person name="Kim J.-S."/>
        </authorList>
    </citation>
    <scope>NUCLEOTIDE SEQUENCE</scope>
    <source>
        <strain evidence="3">KCTC 19276</strain>
    </source>
</reference>
<protein>
    <submittedName>
        <fullName evidence="3">CoA transferase</fullName>
    </submittedName>
</protein>
<evidence type="ECO:0000256" key="1">
    <source>
        <dbReference type="ARBA" id="ARBA00008383"/>
    </source>
</evidence>
<dbReference type="Gene3D" id="3.40.50.10540">
    <property type="entry name" value="Crotonobetainyl-coa:carnitine coa-transferase, domain 1"/>
    <property type="match status" value="1"/>
</dbReference>
<proteinExistence type="inferred from homology"/>
<dbReference type="PANTHER" id="PTHR48228:SF6">
    <property type="entry name" value="L-CARNITINE COA-TRANSFERASE"/>
    <property type="match status" value="1"/>
</dbReference>
<dbReference type="AlphaFoldDB" id="A0A930VRZ9"/>
<dbReference type="EMBL" id="JADKPO010000031">
    <property type="protein sequence ID" value="MBF4769775.1"/>
    <property type="molecule type" value="Genomic_DNA"/>
</dbReference>
<dbReference type="PANTHER" id="PTHR48228">
    <property type="entry name" value="SUCCINYL-COA--D-CITRAMALATE COA-TRANSFERASE"/>
    <property type="match status" value="1"/>
</dbReference>
<organism evidence="3 4">
    <name type="scientific">Nocardioides agariphilus</name>
    <dbReference type="NCBI Taxonomy" id="433664"/>
    <lineage>
        <taxon>Bacteria</taxon>
        <taxon>Bacillati</taxon>
        <taxon>Actinomycetota</taxon>
        <taxon>Actinomycetes</taxon>
        <taxon>Propionibacteriales</taxon>
        <taxon>Nocardioidaceae</taxon>
        <taxon>Nocardioides</taxon>
    </lineage>
</organism>
<dbReference type="InterPro" id="IPR050509">
    <property type="entry name" value="CoA-transferase_III"/>
</dbReference>
<accession>A0A930VRZ9</accession>
<evidence type="ECO:0000256" key="2">
    <source>
        <dbReference type="ARBA" id="ARBA00022679"/>
    </source>
</evidence>
<dbReference type="InterPro" id="IPR023606">
    <property type="entry name" value="CoA-Trfase_III_dom_1_sf"/>
</dbReference>
<gene>
    <name evidence="3" type="ORF">ISU10_18555</name>
</gene>